<dbReference type="PANTHER" id="PTHR34512">
    <property type="entry name" value="CELL SURFACE PROTEIN"/>
    <property type="match status" value="1"/>
</dbReference>
<dbReference type="InterPro" id="IPR018391">
    <property type="entry name" value="PQQ_b-propeller_rpt"/>
</dbReference>
<dbReference type="Gene3D" id="2.130.10.10">
    <property type="entry name" value="YVTN repeat-like/Quinoprotein amine dehydrogenase"/>
    <property type="match status" value="1"/>
</dbReference>
<dbReference type="InterPro" id="IPR011009">
    <property type="entry name" value="Kinase-like_dom_sf"/>
</dbReference>
<evidence type="ECO:0000313" key="4">
    <source>
        <dbReference type="Proteomes" id="UP000703893"/>
    </source>
</evidence>
<dbReference type="Pfam" id="PF13360">
    <property type="entry name" value="PQQ_2"/>
    <property type="match status" value="2"/>
</dbReference>
<dbReference type="InterPro" id="IPR017441">
    <property type="entry name" value="Protein_kinase_ATP_BS"/>
</dbReference>
<comment type="caution">
    <text evidence="3">The sequence shown here is derived from an EMBL/GenBank/DDBJ whole genome shotgun (WGS) entry which is preliminary data.</text>
</comment>
<dbReference type="Gene3D" id="2.40.128.630">
    <property type="match status" value="2"/>
</dbReference>
<evidence type="ECO:0000259" key="2">
    <source>
        <dbReference type="PROSITE" id="PS50011"/>
    </source>
</evidence>
<protein>
    <submittedName>
        <fullName evidence="3">PQQ-binding-like beta-propeller repeat protein</fullName>
    </submittedName>
</protein>
<evidence type="ECO:0000256" key="1">
    <source>
        <dbReference type="PROSITE-ProRule" id="PRU10141"/>
    </source>
</evidence>
<organism evidence="3 4">
    <name type="scientific">Candidatus Tanganyikabacteria bacterium</name>
    <dbReference type="NCBI Taxonomy" id="2961651"/>
    <lineage>
        <taxon>Bacteria</taxon>
        <taxon>Bacillati</taxon>
        <taxon>Candidatus Sericytochromatia</taxon>
        <taxon>Candidatus Tanganyikabacteria</taxon>
    </lineage>
</organism>
<dbReference type="EMBL" id="VGJX01000267">
    <property type="protein sequence ID" value="MBM3274603.1"/>
    <property type="molecule type" value="Genomic_DNA"/>
</dbReference>
<dbReference type="PROSITE" id="PS00109">
    <property type="entry name" value="PROTEIN_KINASE_TYR"/>
    <property type="match status" value="1"/>
</dbReference>
<dbReference type="InterPro" id="IPR015943">
    <property type="entry name" value="WD40/YVTN_repeat-like_dom_sf"/>
</dbReference>
<dbReference type="InterPro" id="IPR000719">
    <property type="entry name" value="Prot_kinase_dom"/>
</dbReference>
<feature type="binding site" evidence="1">
    <location>
        <position position="66"/>
    </location>
    <ligand>
        <name>ATP</name>
        <dbReference type="ChEBI" id="CHEBI:30616"/>
    </ligand>
</feature>
<dbReference type="InterPro" id="IPR008266">
    <property type="entry name" value="Tyr_kinase_AS"/>
</dbReference>
<reference evidence="3 4" key="1">
    <citation type="submission" date="2019-03" db="EMBL/GenBank/DDBJ databases">
        <title>Lake Tanganyika Metagenome-Assembled Genomes (MAGs).</title>
        <authorList>
            <person name="Tran P."/>
        </authorList>
    </citation>
    <scope>NUCLEOTIDE SEQUENCE [LARGE SCALE GENOMIC DNA]</scope>
    <source>
        <strain evidence="3">K_DeepCast_65m_m2_236</strain>
    </source>
</reference>
<dbReference type="SMART" id="SM00564">
    <property type="entry name" value="PQQ"/>
    <property type="match status" value="7"/>
</dbReference>
<dbReference type="Pfam" id="PF00069">
    <property type="entry name" value="Pkinase"/>
    <property type="match status" value="1"/>
</dbReference>
<dbReference type="Proteomes" id="UP000703893">
    <property type="component" value="Unassembled WGS sequence"/>
</dbReference>
<dbReference type="SUPFAM" id="SSF50998">
    <property type="entry name" value="Quinoprotein alcohol dehydrogenase-like"/>
    <property type="match status" value="2"/>
</dbReference>
<dbReference type="GO" id="GO:0005524">
    <property type="term" value="F:ATP binding"/>
    <property type="evidence" value="ECO:0007669"/>
    <property type="project" value="UniProtKB-UniRule"/>
</dbReference>
<evidence type="ECO:0000313" key="3">
    <source>
        <dbReference type="EMBL" id="MBM3274603.1"/>
    </source>
</evidence>
<dbReference type="SUPFAM" id="SSF56112">
    <property type="entry name" value="Protein kinase-like (PK-like)"/>
    <property type="match status" value="1"/>
</dbReference>
<accession>A0A937X3H2</accession>
<sequence length="652" mass="70937">MNCPKCTTPLPENNRFCYGCGNFLGVHPGYSLQGRFLVERFLGKGGFGQVYLGRDEQLMGKPVVIKELIATTVGSQALGLFNREADTLINLKHAAIPTCFAFFEELNHHYLILEYMRGPTMLEAIGKHGKFPEDVSRNIMLRLLDVLDYLHQQEPPLVHGDLSPENVILLPAGRIGLIDFGAIRVYEPELAAVVGPGVGKEIYAPPEQRRGEIHPASDLFALGVTALYMLTGRHPREIYDPYERIFSWPEDGLSPLVNTVVRRLVAADLKDRFETAAEAMDVLHAHAAVRGLGLAGLDSASFGSEFETLPELPPFSQVRAPYHLGGGPPPNGRLAWRYKVGPILSSPALRNGTLYVGSLDHTLTAIDCYAGRFMWKFATKGSIACSPAIEGTVVFVGDEAGGLYALDAWNGTRKWTFSTGSPLGSSPVVADGVVYFGANDGYLFAVSPNGTERWRCISNLNDRIRSSPAISGPLVFVGTHGGSLFAFDLHSGIPQWEFVARGAITVSPVVDAGRVFVGCRAGWFYGVDAYGGRLIWEFQAPEAIDGAPAISGGMVYFGCRDGNLYCLDANDGRLRWTFAVETSGAPAPLSAIALVDNIVYFGSWHGRFFALDAEDGAQRWWFQTSSPVRSSAIVANGMVYVTCEDGYVYALE</sequence>
<keyword evidence="1" id="KW-0067">ATP-binding</keyword>
<dbReference type="PROSITE" id="PS00107">
    <property type="entry name" value="PROTEIN_KINASE_ATP"/>
    <property type="match status" value="1"/>
</dbReference>
<dbReference type="PROSITE" id="PS50011">
    <property type="entry name" value="PROTEIN_KINASE_DOM"/>
    <property type="match status" value="1"/>
</dbReference>
<dbReference type="Gene3D" id="1.10.510.10">
    <property type="entry name" value="Transferase(Phosphotransferase) domain 1"/>
    <property type="match status" value="1"/>
</dbReference>
<dbReference type="Gene3D" id="3.30.200.20">
    <property type="entry name" value="Phosphorylase Kinase, domain 1"/>
    <property type="match status" value="1"/>
</dbReference>
<keyword evidence="1" id="KW-0547">Nucleotide-binding</keyword>
<name>A0A937X3H2_9BACT</name>
<dbReference type="AlphaFoldDB" id="A0A937X3H2"/>
<proteinExistence type="predicted"/>
<dbReference type="CDD" id="cd14014">
    <property type="entry name" value="STKc_PknB_like"/>
    <property type="match status" value="1"/>
</dbReference>
<gene>
    <name evidence="3" type="ORF">FJZ00_05600</name>
</gene>
<dbReference type="InterPro" id="IPR011047">
    <property type="entry name" value="Quinoprotein_ADH-like_sf"/>
</dbReference>
<dbReference type="PANTHER" id="PTHR34512:SF30">
    <property type="entry name" value="OUTER MEMBRANE PROTEIN ASSEMBLY FACTOR BAMB"/>
    <property type="match status" value="1"/>
</dbReference>
<feature type="domain" description="Protein kinase" evidence="2">
    <location>
        <begin position="36"/>
        <end position="289"/>
    </location>
</feature>
<dbReference type="InterPro" id="IPR002372">
    <property type="entry name" value="PQQ_rpt_dom"/>
</dbReference>
<dbReference type="GO" id="GO:0004672">
    <property type="term" value="F:protein kinase activity"/>
    <property type="evidence" value="ECO:0007669"/>
    <property type="project" value="InterPro"/>
</dbReference>
<dbReference type="Gene3D" id="2.40.10.480">
    <property type="match status" value="1"/>
</dbReference>